<feature type="region of interest" description="Disordered" evidence="2">
    <location>
        <begin position="40"/>
        <end position="60"/>
    </location>
</feature>
<evidence type="ECO:0000313" key="4">
    <source>
        <dbReference type="EMBL" id="MCX2982129.1"/>
    </source>
</evidence>
<dbReference type="Pfam" id="PF01551">
    <property type="entry name" value="Peptidase_M23"/>
    <property type="match status" value="1"/>
</dbReference>
<reference evidence="4" key="1">
    <citation type="submission" date="2019-02" db="EMBL/GenBank/DDBJ databases">
        <authorList>
            <person name="Li S.-H."/>
        </authorList>
    </citation>
    <scope>NUCLEOTIDE SEQUENCE</scope>
    <source>
        <strain evidence="4">IMCC14734</strain>
    </source>
</reference>
<evidence type="ECO:0000256" key="2">
    <source>
        <dbReference type="SAM" id="MobiDB-lite"/>
    </source>
</evidence>
<dbReference type="SUPFAM" id="SSF51261">
    <property type="entry name" value="Duplicated hybrid motif"/>
    <property type="match status" value="1"/>
</dbReference>
<dbReference type="Proteomes" id="UP001143362">
    <property type="component" value="Unassembled WGS sequence"/>
</dbReference>
<name>A0ABT3TJF6_9GAMM</name>
<dbReference type="PANTHER" id="PTHR21666:SF263">
    <property type="entry name" value="MUREIN HYDROLASE ACTIVATOR NLPD"/>
    <property type="match status" value="1"/>
</dbReference>
<organism evidence="4 5">
    <name type="scientific">Candidatus Litorirhabdus singularis</name>
    <dbReference type="NCBI Taxonomy" id="2518993"/>
    <lineage>
        <taxon>Bacteria</taxon>
        <taxon>Pseudomonadati</taxon>
        <taxon>Pseudomonadota</taxon>
        <taxon>Gammaproteobacteria</taxon>
        <taxon>Cellvibrionales</taxon>
        <taxon>Halieaceae</taxon>
        <taxon>Candidatus Litorirhabdus</taxon>
    </lineage>
</organism>
<dbReference type="Pfam" id="PF01476">
    <property type="entry name" value="LysM"/>
    <property type="match status" value="1"/>
</dbReference>
<evidence type="ECO:0000259" key="3">
    <source>
        <dbReference type="PROSITE" id="PS51782"/>
    </source>
</evidence>
<feature type="region of interest" description="Disordered" evidence="2">
    <location>
        <begin position="113"/>
        <end position="153"/>
    </location>
</feature>
<comment type="similarity">
    <text evidence="1">Belongs to the E.coli NlpD/Haemophilus LppB family.</text>
</comment>
<feature type="domain" description="LysM" evidence="3">
    <location>
        <begin position="61"/>
        <end position="105"/>
    </location>
</feature>
<dbReference type="SMART" id="SM00257">
    <property type="entry name" value="LysM"/>
    <property type="match status" value="1"/>
</dbReference>
<gene>
    <name evidence="4" type="ORF">EYC98_14805</name>
</gene>
<evidence type="ECO:0000313" key="5">
    <source>
        <dbReference type="Proteomes" id="UP001143362"/>
    </source>
</evidence>
<dbReference type="RefSeq" id="WP_279246159.1">
    <property type="nucleotide sequence ID" value="NZ_SHNN01000003.1"/>
</dbReference>
<dbReference type="InterPro" id="IPR036779">
    <property type="entry name" value="LysM_dom_sf"/>
</dbReference>
<feature type="compositionally biased region" description="Low complexity" evidence="2">
    <location>
        <begin position="113"/>
        <end position="152"/>
    </location>
</feature>
<keyword evidence="5" id="KW-1185">Reference proteome</keyword>
<dbReference type="Gene3D" id="2.70.70.10">
    <property type="entry name" value="Glucose Permease (Domain IIA)"/>
    <property type="match status" value="1"/>
</dbReference>
<dbReference type="PROSITE" id="PS51782">
    <property type="entry name" value="LYSM"/>
    <property type="match status" value="1"/>
</dbReference>
<dbReference type="InterPro" id="IPR016047">
    <property type="entry name" value="M23ase_b-sheet_dom"/>
</dbReference>
<dbReference type="CDD" id="cd12797">
    <property type="entry name" value="M23_peptidase"/>
    <property type="match status" value="1"/>
</dbReference>
<accession>A0ABT3TJF6</accession>
<dbReference type="CDD" id="cd00118">
    <property type="entry name" value="LysM"/>
    <property type="match status" value="1"/>
</dbReference>
<evidence type="ECO:0000256" key="1">
    <source>
        <dbReference type="ARBA" id="ARBA00038420"/>
    </source>
</evidence>
<dbReference type="InterPro" id="IPR050570">
    <property type="entry name" value="Cell_wall_metabolism_enzyme"/>
</dbReference>
<dbReference type="EMBL" id="SHNN01000003">
    <property type="protein sequence ID" value="MCX2982129.1"/>
    <property type="molecule type" value="Genomic_DNA"/>
</dbReference>
<dbReference type="Gene3D" id="3.10.350.10">
    <property type="entry name" value="LysM domain"/>
    <property type="match status" value="1"/>
</dbReference>
<sequence>MVDRPAVGTPADREHLRRMRVSALLALSILLALLSGCGTPPRAPVEDRTGGERAANSSVPTKYSVRHGDTLYGIAWRYGLDHKQLASNNAIAYPYTIFPGQSLRLKGKVSAASTSKTTSKSNSAPRKTASAPSTSTSTTPSNSKPAAAPAAKVGRWRWPSQGKVVRGFSGEVHKGIDIAGKAGDAVQAVAAGKVVYAGNGIVGYGNLLIIKHNETYLSAYGHNRRLRVAEGASVKAGERIADMGSSATNSVKLHFEIRRDGKPIDPLKFLPKQS</sequence>
<proteinExistence type="inferred from homology"/>
<comment type="caution">
    <text evidence="4">The sequence shown here is derived from an EMBL/GenBank/DDBJ whole genome shotgun (WGS) entry which is preliminary data.</text>
</comment>
<dbReference type="InterPro" id="IPR018392">
    <property type="entry name" value="LysM"/>
</dbReference>
<protein>
    <submittedName>
        <fullName evidence="4">LysM peptidoglycan-binding domain-containing protein</fullName>
    </submittedName>
</protein>
<dbReference type="InterPro" id="IPR011055">
    <property type="entry name" value="Dup_hybrid_motif"/>
</dbReference>
<dbReference type="PANTHER" id="PTHR21666">
    <property type="entry name" value="PEPTIDASE-RELATED"/>
    <property type="match status" value="1"/>
</dbReference>